<proteinExistence type="predicted"/>
<evidence type="ECO:0000313" key="2">
    <source>
        <dbReference type="EMBL" id="OOP56425.1"/>
    </source>
</evidence>
<dbReference type="SUPFAM" id="SSF48695">
    <property type="entry name" value="Multiheme cytochromes"/>
    <property type="match status" value="1"/>
</dbReference>
<sequence>MFYKNVKLLKFLISLFFLPVCLFPVSCTIYPELVETGPKSPKSERCGDCHQDIYREWKDSPHARSFANEAFREETNDYQFTFCIGCHAPETIFTDEKIKPRKVNESEGVNCNSCHLNDCKLSGPTPAHGPHPIAAENPFFRSSELCGRCHVGTYAAWQASGATESRKTCQDCHMPAINRKLIQDDPWQKIYPKREGKQHLFASLAFFKNDENPLKLSFIQVNRTEGMVEGLLELENTGIPHSVPTGDYGYREVVVTVKLLDNAGRVVALKQESLFVELKTAVPYQGKKHIPFSFSGSTNVSVIKATMVRTSFNNDKNTLLAEAIHHL</sequence>
<organism evidence="2 3">
    <name type="scientific">Candidatus Brocadia carolinensis</name>
    <dbReference type="NCBI Taxonomy" id="1004156"/>
    <lineage>
        <taxon>Bacteria</taxon>
        <taxon>Pseudomonadati</taxon>
        <taxon>Planctomycetota</taxon>
        <taxon>Candidatus Brocadiia</taxon>
        <taxon>Candidatus Brocadiales</taxon>
        <taxon>Candidatus Brocadiaceae</taxon>
        <taxon>Candidatus Brocadia</taxon>
    </lineage>
</organism>
<name>A0A1V4ATI9_9BACT</name>
<reference evidence="2 3" key="1">
    <citation type="journal article" date="2017" name="Water Res.">
        <title>Discovery and metagenomic analysis of an anammox bacterial enrichment related to Candidatus "Brocadia caroliniensis" in a full-scale glycerol-fed nitritation-denitritation separate centrate treatment process.</title>
        <authorList>
            <person name="Park H."/>
            <person name="Brotto A.C."/>
            <person name="van Loosdrecht M.C."/>
            <person name="Chandran K."/>
        </authorList>
    </citation>
    <scope>NUCLEOTIDE SEQUENCE [LARGE SCALE GENOMIC DNA]</scope>
    <source>
        <strain evidence="2">26THWARD</strain>
    </source>
</reference>
<dbReference type="EMBL" id="AYTS01000082">
    <property type="protein sequence ID" value="OOP56425.1"/>
    <property type="molecule type" value="Genomic_DNA"/>
</dbReference>
<accession>A0A1V4ATI9</accession>
<dbReference type="Pfam" id="PF13435">
    <property type="entry name" value="Cytochrome_C554"/>
    <property type="match status" value="1"/>
</dbReference>
<evidence type="ECO:0000259" key="1">
    <source>
        <dbReference type="Pfam" id="PF13435"/>
    </source>
</evidence>
<feature type="domain" description="Cytochrome c-552/4" evidence="1">
    <location>
        <begin position="46"/>
        <end position="115"/>
    </location>
</feature>
<dbReference type="Proteomes" id="UP000189681">
    <property type="component" value="Unassembled WGS sequence"/>
</dbReference>
<comment type="caution">
    <text evidence="2">The sequence shown here is derived from an EMBL/GenBank/DDBJ whole genome shotgun (WGS) entry which is preliminary data.</text>
</comment>
<protein>
    <recommendedName>
        <fullName evidence="1">Cytochrome c-552/4 domain-containing protein</fullName>
    </recommendedName>
</protein>
<dbReference type="STRING" id="1004156.AYP45_09080"/>
<gene>
    <name evidence="2" type="ORF">AYP45_09080</name>
</gene>
<evidence type="ECO:0000313" key="3">
    <source>
        <dbReference type="Proteomes" id="UP000189681"/>
    </source>
</evidence>
<dbReference type="InterPro" id="IPR036280">
    <property type="entry name" value="Multihaem_cyt_sf"/>
</dbReference>
<dbReference type="InterPro" id="IPR023155">
    <property type="entry name" value="Cyt_c-552/4"/>
</dbReference>
<dbReference type="Gene3D" id="1.10.1130.10">
    <property type="entry name" value="Flavocytochrome C3, Chain A"/>
    <property type="match status" value="1"/>
</dbReference>
<dbReference type="AlphaFoldDB" id="A0A1V4ATI9"/>